<evidence type="ECO:0000259" key="7">
    <source>
        <dbReference type="PROSITE" id="PS50931"/>
    </source>
</evidence>
<dbReference type="GO" id="GO:0000976">
    <property type="term" value="F:transcription cis-regulatory region binding"/>
    <property type="evidence" value="ECO:0007669"/>
    <property type="project" value="TreeGrafter"/>
</dbReference>
<dbReference type="GO" id="GO:0003700">
    <property type="term" value="F:DNA-binding transcription factor activity"/>
    <property type="evidence" value="ECO:0007669"/>
    <property type="project" value="InterPro"/>
</dbReference>
<keyword evidence="3" id="KW-0238">DNA-binding</keyword>
<dbReference type="Pfam" id="PF03466">
    <property type="entry name" value="LysR_substrate"/>
    <property type="match status" value="1"/>
</dbReference>
<evidence type="ECO:0000313" key="8">
    <source>
        <dbReference type="EMBL" id="RAI45528.1"/>
    </source>
</evidence>
<dbReference type="PRINTS" id="PR00039">
    <property type="entry name" value="HTHLYSR"/>
</dbReference>
<reference evidence="8 9" key="1">
    <citation type="submission" date="2017-07" db="EMBL/GenBank/DDBJ databases">
        <title>Draft Genome Sequences of Select Purple Nonsulfur Bacteria.</title>
        <authorList>
            <person name="Lasarre B."/>
            <person name="Mckinlay J.B."/>
        </authorList>
    </citation>
    <scope>NUCLEOTIDE SEQUENCE [LARGE SCALE GENOMIC DNA]</scope>
    <source>
        <strain evidence="8 9">DSM 5909</strain>
    </source>
</reference>
<comment type="caution">
    <text evidence="8">The sequence shown here is derived from an EMBL/GenBank/DDBJ whole genome shotgun (WGS) entry which is preliminary data.</text>
</comment>
<comment type="similarity">
    <text evidence="1">Belongs to the LysR transcriptional regulatory family.</text>
</comment>
<dbReference type="PROSITE" id="PS50931">
    <property type="entry name" value="HTH_LYSR"/>
    <property type="match status" value="1"/>
</dbReference>
<dbReference type="PANTHER" id="PTHR30126:SF5">
    <property type="entry name" value="HTH-TYPE TRANSCRIPTIONAL ACTIVATOR CMPR"/>
    <property type="match status" value="1"/>
</dbReference>
<dbReference type="EMBL" id="NPEX01000013">
    <property type="protein sequence ID" value="RAI45528.1"/>
    <property type="molecule type" value="Genomic_DNA"/>
</dbReference>
<keyword evidence="4" id="KW-0804">Transcription</keyword>
<evidence type="ECO:0000256" key="1">
    <source>
        <dbReference type="ARBA" id="ARBA00009437"/>
    </source>
</evidence>
<organism evidence="8 9">
    <name type="scientific">Rhodoplanes roseus</name>
    <dbReference type="NCBI Taxonomy" id="29409"/>
    <lineage>
        <taxon>Bacteria</taxon>
        <taxon>Pseudomonadati</taxon>
        <taxon>Pseudomonadota</taxon>
        <taxon>Alphaproteobacteria</taxon>
        <taxon>Hyphomicrobiales</taxon>
        <taxon>Nitrobacteraceae</taxon>
        <taxon>Rhodoplanes</taxon>
    </lineage>
</organism>
<dbReference type="SUPFAM" id="SSF46785">
    <property type="entry name" value="Winged helix' DNA-binding domain"/>
    <property type="match status" value="1"/>
</dbReference>
<evidence type="ECO:0000256" key="4">
    <source>
        <dbReference type="ARBA" id="ARBA00023163"/>
    </source>
</evidence>
<dbReference type="CDD" id="cd08419">
    <property type="entry name" value="PBP2_CbbR_RubisCO_like"/>
    <property type="match status" value="1"/>
</dbReference>
<dbReference type="InterPro" id="IPR036390">
    <property type="entry name" value="WH_DNA-bd_sf"/>
</dbReference>
<dbReference type="AlphaFoldDB" id="A0A327LCL0"/>
<keyword evidence="2" id="KW-0805">Transcription regulation</keyword>
<dbReference type="OrthoDB" id="7840053at2"/>
<evidence type="ECO:0000313" key="9">
    <source>
        <dbReference type="Proteomes" id="UP000249130"/>
    </source>
</evidence>
<sequence>MRNVTLKHLRLLESAARLGSFTAAAEANNITPPAVTMQMRQLEQEIGLPLFDRDGRGLTPTAAGREVLLAARRIEAALAECRDALLALEGLETGRVTVGVVSTAKYFAPRMLAAFARRHPRIELQLVVGNRRDIVAQFEGGQFDVCVMGRPPEGEVESDLIGPHPHVIVAPPDHPLAGTARLQPGALAAETFLVREVGSGTRTLMEAFFAKAKLQPTIGMEIGSNETIKQAVMAGLGLAFISAHTIAAELADGRLVVLDIAGTPLLRNWYVVRPKARRLMPAAKALQAFVVAEGASFLPTPLAP</sequence>
<dbReference type="Proteomes" id="UP000249130">
    <property type="component" value="Unassembled WGS sequence"/>
</dbReference>
<proteinExistence type="inferred from homology"/>
<protein>
    <recommendedName>
        <fullName evidence="5">HTH-type transcriptional regulator CbbR</fullName>
    </recommendedName>
    <alternativeName>
        <fullName evidence="6">RuBisCO operon transcriptional regulator</fullName>
    </alternativeName>
</protein>
<accession>A0A327LCL0</accession>
<dbReference type="PANTHER" id="PTHR30126">
    <property type="entry name" value="HTH-TYPE TRANSCRIPTIONAL REGULATOR"/>
    <property type="match status" value="1"/>
</dbReference>
<dbReference type="Gene3D" id="1.10.10.10">
    <property type="entry name" value="Winged helix-like DNA-binding domain superfamily/Winged helix DNA-binding domain"/>
    <property type="match status" value="1"/>
</dbReference>
<dbReference type="InterPro" id="IPR036388">
    <property type="entry name" value="WH-like_DNA-bd_sf"/>
</dbReference>
<keyword evidence="9" id="KW-1185">Reference proteome</keyword>
<dbReference type="InterPro" id="IPR000847">
    <property type="entry name" value="LysR_HTH_N"/>
</dbReference>
<evidence type="ECO:0000256" key="2">
    <source>
        <dbReference type="ARBA" id="ARBA00023015"/>
    </source>
</evidence>
<dbReference type="SUPFAM" id="SSF53850">
    <property type="entry name" value="Periplasmic binding protein-like II"/>
    <property type="match status" value="1"/>
</dbReference>
<dbReference type="Pfam" id="PF00126">
    <property type="entry name" value="HTH_1"/>
    <property type="match status" value="1"/>
</dbReference>
<dbReference type="RefSeq" id="WP_111417626.1">
    <property type="nucleotide sequence ID" value="NZ_NPEX01000013.1"/>
</dbReference>
<gene>
    <name evidence="8" type="ORF">CH341_03395</name>
</gene>
<dbReference type="Gene3D" id="3.40.190.290">
    <property type="match status" value="1"/>
</dbReference>
<feature type="domain" description="HTH lysR-type" evidence="7">
    <location>
        <begin position="4"/>
        <end position="61"/>
    </location>
</feature>
<name>A0A327LCL0_9BRAD</name>
<evidence type="ECO:0000256" key="6">
    <source>
        <dbReference type="ARBA" id="ARBA00043141"/>
    </source>
</evidence>
<dbReference type="InterPro" id="IPR005119">
    <property type="entry name" value="LysR_subst-bd"/>
</dbReference>
<evidence type="ECO:0000256" key="5">
    <source>
        <dbReference type="ARBA" id="ARBA00039279"/>
    </source>
</evidence>
<evidence type="ECO:0000256" key="3">
    <source>
        <dbReference type="ARBA" id="ARBA00023125"/>
    </source>
</evidence>